<keyword evidence="1" id="KW-0472">Membrane</keyword>
<name>A0A562JJW4_9FIRM</name>
<dbReference type="Proteomes" id="UP000315343">
    <property type="component" value="Unassembled WGS sequence"/>
</dbReference>
<feature type="transmembrane region" description="Helical" evidence="1">
    <location>
        <begin position="322"/>
        <end position="340"/>
    </location>
</feature>
<keyword evidence="3" id="KW-1185">Reference proteome</keyword>
<dbReference type="EMBL" id="VLKH01000001">
    <property type="protein sequence ID" value="TWH83507.1"/>
    <property type="molecule type" value="Genomic_DNA"/>
</dbReference>
<gene>
    <name evidence="2" type="ORF">LY60_00116</name>
</gene>
<organism evidence="2 3">
    <name type="scientific">Sedimentibacter saalensis</name>
    <dbReference type="NCBI Taxonomy" id="130788"/>
    <lineage>
        <taxon>Bacteria</taxon>
        <taxon>Bacillati</taxon>
        <taxon>Bacillota</taxon>
        <taxon>Tissierellia</taxon>
        <taxon>Sedimentibacter</taxon>
    </lineage>
</organism>
<dbReference type="Pfam" id="PF13687">
    <property type="entry name" value="DUF4153"/>
    <property type="match status" value="1"/>
</dbReference>
<feature type="transmembrane region" description="Helical" evidence="1">
    <location>
        <begin position="49"/>
        <end position="70"/>
    </location>
</feature>
<accession>A0A562JJW4</accession>
<reference evidence="2 3" key="1">
    <citation type="submission" date="2019-07" db="EMBL/GenBank/DDBJ databases">
        <title>Genomic Encyclopedia of Type Strains, Phase I: the one thousand microbial genomes (KMG-I) project.</title>
        <authorList>
            <person name="Kyrpides N."/>
        </authorList>
    </citation>
    <scope>NUCLEOTIDE SEQUENCE [LARGE SCALE GENOMIC DNA]</scope>
    <source>
        <strain evidence="2 3">DSM 13558</strain>
    </source>
</reference>
<feature type="transmembrane region" description="Helical" evidence="1">
    <location>
        <begin position="259"/>
        <end position="280"/>
    </location>
</feature>
<feature type="transmembrane region" description="Helical" evidence="1">
    <location>
        <begin position="292"/>
        <end position="310"/>
    </location>
</feature>
<proteinExistence type="predicted"/>
<evidence type="ECO:0000313" key="3">
    <source>
        <dbReference type="Proteomes" id="UP000315343"/>
    </source>
</evidence>
<feature type="transmembrane region" description="Helical" evidence="1">
    <location>
        <begin position="178"/>
        <end position="200"/>
    </location>
</feature>
<evidence type="ECO:0000313" key="2">
    <source>
        <dbReference type="EMBL" id="TWH83507.1"/>
    </source>
</evidence>
<feature type="transmembrane region" description="Helical" evidence="1">
    <location>
        <begin position="20"/>
        <end position="37"/>
    </location>
</feature>
<dbReference type="AlphaFoldDB" id="A0A562JJW4"/>
<keyword evidence="1" id="KW-1133">Transmembrane helix</keyword>
<feature type="transmembrane region" description="Helical" evidence="1">
    <location>
        <begin position="82"/>
        <end position="99"/>
    </location>
</feature>
<keyword evidence="1" id="KW-0812">Transmembrane</keyword>
<dbReference type="InterPro" id="IPR025291">
    <property type="entry name" value="DUF4153"/>
</dbReference>
<evidence type="ECO:0000256" key="1">
    <source>
        <dbReference type="SAM" id="Phobius"/>
    </source>
</evidence>
<comment type="caution">
    <text evidence="2">The sequence shown here is derived from an EMBL/GenBank/DDBJ whole genome shotgun (WGS) entry which is preliminary data.</text>
</comment>
<feature type="transmembrane region" description="Helical" evidence="1">
    <location>
        <begin position="147"/>
        <end position="172"/>
    </location>
</feature>
<sequence length="597" mass="67446">MSKIKNFINTTSANLKSTVARFPAAILFLVTTTSIVFTEIQGNHFDDNILARIAFSCIFGAFLSIGLQFAVERFNNLKKYSLMLNILSFVSTAAYYLFMTDGSTSQSMVVHLFVIVFAVFAATLYIQSSKNRLNFGNVFLAHFKSAFISVLYSGVMFLGIAAIVSAIDLLLFNLDYKAYAHSANIVFTFFLPVYYLSLLPKFNSQEEEDIKKSEIAYTYPRVLEILVSYITIPLISIFSIVLIIYFIKILSTRVWPVGQVGPMVLGYSAAVYVIYILGSNLTNRLVVMFRKVFPYVLIPLVAMQLVSSYIRIEAYGITESRYYVVLFGIFSITGALMLILRKNKNPGAIVLLAACFAVISIIPPVDAFTVSMNSQKSRLEEILTRNEMLKNNEIIPKSDLTVLDRHEITSITDYMFRMGYLDDVEFFPEKYAKENTYYGNFDKIYGFNPQYGIYVPEEEPRFMYAMLDVSKQMDIEGYDQFIKANIFTSSSEKVKIGDINLDGKNYTINQKFIDNELIIYASDENNATLVEVSLKQLIDGLLEFAGDSKAVMAPEVLTVNRTTKAMKMKVIINELNVDLTADNMNINGNIFVFVAIP</sequence>
<feature type="transmembrane region" description="Helical" evidence="1">
    <location>
        <begin position="221"/>
        <end position="247"/>
    </location>
</feature>
<dbReference type="RefSeq" id="WP_145078526.1">
    <property type="nucleotide sequence ID" value="NZ_VLKH01000001.1"/>
</dbReference>
<dbReference type="OrthoDB" id="9809196at2"/>
<feature type="transmembrane region" description="Helical" evidence="1">
    <location>
        <begin position="105"/>
        <end position="126"/>
    </location>
</feature>
<protein>
    <submittedName>
        <fullName evidence="2">Uncharacterized protein DUF4153</fullName>
    </submittedName>
</protein>
<feature type="transmembrane region" description="Helical" evidence="1">
    <location>
        <begin position="347"/>
        <end position="365"/>
    </location>
</feature>